<dbReference type="InterPro" id="IPR009100">
    <property type="entry name" value="AcylCoA_DH/oxidase_NM_dom_sf"/>
</dbReference>
<reference evidence="4 5" key="1">
    <citation type="journal article" date="2019" name="Genome Biol. Evol.">
        <title>Day and night: Metabolic profiles and evolutionary relationships of six axenic non-marine cyanobacteria.</title>
        <authorList>
            <person name="Will S.E."/>
            <person name="Henke P."/>
            <person name="Boedeker C."/>
            <person name="Huang S."/>
            <person name="Brinkmann H."/>
            <person name="Rohde M."/>
            <person name="Jarek M."/>
            <person name="Friedl T."/>
            <person name="Seufert S."/>
            <person name="Schumacher M."/>
            <person name="Overmann J."/>
            <person name="Neumann-Schaal M."/>
            <person name="Petersen J."/>
        </authorList>
    </citation>
    <scope>NUCLEOTIDE SEQUENCE [LARGE SCALE GENOMIC DNA]</scope>
    <source>
        <strain evidence="4 5">PCC 6912</strain>
    </source>
</reference>
<keyword evidence="2" id="KW-0274">FAD</keyword>
<evidence type="ECO:0000313" key="4">
    <source>
        <dbReference type="EMBL" id="RUR83882.1"/>
    </source>
</evidence>
<proteinExistence type="predicted"/>
<dbReference type="SUPFAM" id="SSF47203">
    <property type="entry name" value="Acyl-CoA dehydrogenase C-terminal domain-like"/>
    <property type="match status" value="1"/>
</dbReference>
<evidence type="ECO:0000256" key="1">
    <source>
        <dbReference type="ARBA" id="ARBA00022630"/>
    </source>
</evidence>
<evidence type="ECO:0000256" key="2">
    <source>
        <dbReference type="ARBA" id="ARBA00022827"/>
    </source>
</evidence>
<dbReference type="PANTHER" id="PTHR43884:SF20">
    <property type="entry name" value="ACYL-COA DEHYDROGENASE FADE28"/>
    <property type="match status" value="1"/>
</dbReference>
<comment type="caution">
    <text evidence="4">The sequence shown here is derived from an EMBL/GenBank/DDBJ whole genome shotgun (WGS) entry which is preliminary data.</text>
</comment>
<organism evidence="4 5">
    <name type="scientific">Chlorogloeopsis fritschii PCC 6912</name>
    <dbReference type="NCBI Taxonomy" id="211165"/>
    <lineage>
        <taxon>Bacteria</taxon>
        <taxon>Bacillati</taxon>
        <taxon>Cyanobacteriota</taxon>
        <taxon>Cyanophyceae</taxon>
        <taxon>Nostocales</taxon>
        <taxon>Chlorogloeopsidaceae</taxon>
        <taxon>Chlorogloeopsis</taxon>
    </lineage>
</organism>
<dbReference type="AlphaFoldDB" id="A0A3S0XYL2"/>
<dbReference type="InterPro" id="IPR037069">
    <property type="entry name" value="AcylCoA_DH/ox_N_sf"/>
</dbReference>
<name>A0A3S0XYL2_CHLFR</name>
<evidence type="ECO:0000256" key="3">
    <source>
        <dbReference type="ARBA" id="ARBA00023002"/>
    </source>
</evidence>
<keyword evidence="1" id="KW-0285">Flavoprotein</keyword>
<dbReference type="GO" id="GO:0003995">
    <property type="term" value="F:acyl-CoA dehydrogenase activity"/>
    <property type="evidence" value="ECO:0007669"/>
    <property type="project" value="TreeGrafter"/>
</dbReference>
<dbReference type="RefSeq" id="WP_016877490.1">
    <property type="nucleotide sequence ID" value="NZ_AJLN01000015.1"/>
</dbReference>
<accession>A0A3S0XYL2</accession>
<dbReference type="PANTHER" id="PTHR43884">
    <property type="entry name" value="ACYL-COA DEHYDROGENASE"/>
    <property type="match status" value="1"/>
</dbReference>
<evidence type="ECO:0000313" key="5">
    <source>
        <dbReference type="Proteomes" id="UP000268857"/>
    </source>
</evidence>
<protein>
    <submittedName>
        <fullName evidence="4">Oxidoreductase</fullName>
    </submittedName>
</protein>
<dbReference type="InterPro" id="IPR046373">
    <property type="entry name" value="Acyl-CoA_Oxase/DH_mid-dom_sf"/>
</dbReference>
<sequence>MNFLKPERTILTKFLPDLDEKLAYIPLLEMEKPQNPAIKIFRELGGPGLLIPTKYKGLGATPVEVVRIQRAIASRAPSLAIATTMHHFSVATIVEMIAQGSGTGFEWMLLEGIAKQNLYVASGFAEGQTGAGILSPNMQVKRTADGVTVSGSKKPCSLSASMDLLTASVSIPSKSGDGSELAVVIIPTTNTTGIERRPFWTNSVLAGAESDEVVLHDVKVPEQLISYTGSAENLDYVQTRGFLWFEMLISASYLGIASALVERTIAANKGTSSERTILAIEVEGAMAALEGLAQSMMVSDSNQGSDQLARALFVRYAVQGAIERVTAHAVELLGGMAFISSPEVAYLFTAARPLAFHPPSRLSISPALDKYLAGETLLIQ</sequence>
<dbReference type="InterPro" id="IPR036250">
    <property type="entry name" value="AcylCo_DH-like_C"/>
</dbReference>
<dbReference type="Gene3D" id="1.10.540.10">
    <property type="entry name" value="Acyl-CoA dehydrogenase/oxidase, N-terminal domain"/>
    <property type="match status" value="1"/>
</dbReference>
<gene>
    <name evidence="4" type="ORF">PCC6912_21250</name>
</gene>
<keyword evidence="5" id="KW-1185">Reference proteome</keyword>
<keyword evidence="3" id="KW-0560">Oxidoreductase</keyword>
<dbReference type="Gene3D" id="2.40.110.10">
    <property type="entry name" value="Butyryl-CoA Dehydrogenase, subunit A, domain 2"/>
    <property type="match status" value="1"/>
</dbReference>
<dbReference type="EMBL" id="RSCJ01000006">
    <property type="protein sequence ID" value="RUR83882.1"/>
    <property type="molecule type" value="Genomic_DNA"/>
</dbReference>
<dbReference type="Proteomes" id="UP000268857">
    <property type="component" value="Unassembled WGS sequence"/>
</dbReference>
<dbReference type="OrthoDB" id="9785203at2"/>
<dbReference type="GO" id="GO:0050660">
    <property type="term" value="F:flavin adenine dinucleotide binding"/>
    <property type="evidence" value="ECO:0007669"/>
    <property type="project" value="InterPro"/>
</dbReference>
<dbReference type="STRING" id="211165.GCA_000317285_00155"/>
<dbReference type="SUPFAM" id="SSF56645">
    <property type="entry name" value="Acyl-CoA dehydrogenase NM domain-like"/>
    <property type="match status" value="1"/>
</dbReference>